<evidence type="ECO:0000256" key="6">
    <source>
        <dbReference type="SAM" id="Phobius"/>
    </source>
</evidence>
<dbReference type="InterPro" id="IPR051401">
    <property type="entry name" value="GtrA_CellWall_Glycosyl"/>
</dbReference>
<accession>A0ABS2FFG9</accession>
<gene>
    <name evidence="8" type="ORF">H6A19_06770</name>
</gene>
<dbReference type="EMBL" id="JACJLL010000031">
    <property type="protein sequence ID" value="MBM6819042.1"/>
    <property type="molecule type" value="Genomic_DNA"/>
</dbReference>
<evidence type="ECO:0000256" key="3">
    <source>
        <dbReference type="ARBA" id="ARBA00022692"/>
    </source>
</evidence>
<dbReference type="PANTHER" id="PTHR38459">
    <property type="entry name" value="PROPHAGE BACTOPRENOL-LINKED GLUCOSE TRANSLOCASE HOMOLOG"/>
    <property type="match status" value="1"/>
</dbReference>
<feature type="domain" description="GtrA/DPMS transmembrane" evidence="7">
    <location>
        <begin position="6"/>
        <end position="120"/>
    </location>
</feature>
<keyword evidence="4 6" id="KW-1133">Transmembrane helix</keyword>
<dbReference type="PANTHER" id="PTHR38459:SF1">
    <property type="entry name" value="PROPHAGE BACTOPRENOL-LINKED GLUCOSE TRANSLOCASE HOMOLOG"/>
    <property type="match status" value="1"/>
</dbReference>
<evidence type="ECO:0000256" key="1">
    <source>
        <dbReference type="ARBA" id="ARBA00004141"/>
    </source>
</evidence>
<proteinExistence type="inferred from homology"/>
<organism evidence="8 9">
    <name type="scientific">Clostridium saudiense</name>
    <dbReference type="NCBI Taxonomy" id="1414720"/>
    <lineage>
        <taxon>Bacteria</taxon>
        <taxon>Bacillati</taxon>
        <taxon>Bacillota</taxon>
        <taxon>Clostridia</taxon>
        <taxon>Eubacteriales</taxon>
        <taxon>Clostridiaceae</taxon>
        <taxon>Clostridium</taxon>
    </lineage>
</organism>
<reference evidence="8 9" key="1">
    <citation type="journal article" date="2021" name="Sci. Rep.">
        <title>The distribution of antibiotic resistance genes in chicken gut microbiota commensals.</title>
        <authorList>
            <person name="Juricova H."/>
            <person name="Matiasovicova J."/>
            <person name="Kubasova T."/>
            <person name="Cejkova D."/>
            <person name="Rychlik I."/>
        </authorList>
    </citation>
    <scope>NUCLEOTIDE SEQUENCE [LARGE SCALE GENOMIC DNA]</scope>
    <source>
        <strain evidence="8 9">An435</strain>
    </source>
</reference>
<feature type="transmembrane region" description="Helical" evidence="6">
    <location>
        <begin position="94"/>
        <end position="114"/>
    </location>
</feature>
<evidence type="ECO:0000256" key="4">
    <source>
        <dbReference type="ARBA" id="ARBA00022989"/>
    </source>
</evidence>
<comment type="subcellular location">
    <subcellularLocation>
        <location evidence="1">Membrane</location>
        <topology evidence="1">Multi-pass membrane protein</topology>
    </subcellularLocation>
</comment>
<evidence type="ECO:0000313" key="8">
    <source>
        <dbReference type="EMBL" id="MBM6819042.1"/>
    </source>
</evidence>
<protein>
    <submittedName>
        <fullName evidence="8">GtrA family protein</fullName>
    </submittedName>
</protein>
<comment type="similarity">
    <text evidence="2">Belongs to the GtrA family.</text>
</comment>
<evidence type="ECO:0000259" key="7">
    <source>
        <dbReference type="Pfam" id="PF04138"/>
    </source>
</evidence>
<feature type="transmembrane region" description="Helical" evidence="6">
    <location>
        <begin position="31"/>
        <end position="49"/>
    </location>
</feature>
<dbReference type="Proteomes" id="UP000767334">
    <property type="component" value="Unassembled WGS sequence"/>
</dbReference>
<keyword evidence="3 6" id="KW-0812">Transmembrane</keyword>
<name>A0ABS2FFG9_9CLOT</name>
<dbReference type="InterPro" id="IPR007267">
    <property type="entry name" value="GtrA_DPMS_TM"/>
</dbReference>
<evidence type="ECO:0000256" key="5">
    <source>
        <dbReference type="ARBA" id="ARBA00023136"/>
    </source>
</evidence>
<comment type="caution">
    <text evidence="8">The sequence shown here is derived from an EMBL/GenBank/DDBJ whole genome shotgun (WGS) entry which is preliminary data.</text>
</comment>
<feature type="transmembrane region" description="Helical" evidence="6">
    <location>
        <begin position="7"/>
        <end position="25"/>
    </location>
</feature>
<evidence type="ECO:0000313" key="9">
    <source>
        <dbReference type="Proteomes" id="UP000767334"/>
    </source>
</evidence>
<feature type="transmembrane region" description="Helical" evidence="6">
    <location>
        <begin position="70"/>
        <end position="88"/>
    </location>
</feature>
<evidence type="ECO:0000256" key="2">
    <source>
        <dbReference type="ARBA" id="ARBA00009399"/>
    </source>
</evidence>
<keyword evidence="5 6" id="KW-0472">Membrane</keyword>
<sequence length="123" mass="14123">MGKFIKFGLVGVLNTLINWIIFAVLNFVGVYYIIANVIAYVIATINSYIWNSRWVFKYKGEDKKETTTKFILLNLVGIALNTMILYLLVDLIGLNKLIALVITTVIVMVINYIVNKIWVFKEK</sequence>
<keyword evidence="9" id="KW-1185">Reference proteome</keyword>
<dbReference type="Pfam" id="PF04138">
    <property type="entry name" value="GtrA_DPMS_TM"/>
    <property type="match status" value="1"/>
</dbReference>